<dbReference type="SMART" id="SM00028">
    <property type="entry name" value="TPR"/>
    <property type="match status" value="3"/>
</dbReference>
<comment type="caution">
    <text evidence="4">The sequence shown here is derived from an EMBL/GenBank/DDBJ whole genome shotgun (WGS) entry which is preliminary data.</text>
</comment>
<evidence type="ECO:0000256" key="1">
    <source>
        <dbReference type="PROSITE-ProRule" id="PRU00339"/>
    </source>
</evidence>
<sequence length="277" mass="30040">MRKVLCLLGVLWAGVISAAVFERFLDPNVPRDRAILGYLQLEKEGKATSNDLAELAVLLVEKGFPQDGETYLRKALKLDKKNVQARYRLGLVLQRLGRDGAAAREYKKVIKARPGFAEAQFMLGLALERSGHRRAAIKAYAKAYKHNPALADAAKNPLVLDSKLQTQAQLLRYRREVASATLKLQPLDPQAVRQMMLAKPPATPPAAPPAPQPAPPPADKGQSPLPLPPAKGDQVTPEGKASPPPSPSPTPSEDAGATPQRPLLPLGNVSRPLRLRR</sequence>
<gene>
    <name evidence="4" type="ORF">EG19_00780</name>
    <name evidence="3" type="ORF">ENQ31_05750</name>
</gene>
<accession>A0A062XNH2</accession>
<protein>
    <submittedName>
        <fullName evidence="3">Tetratricopeptide repeat protein</fullName>
    </submittedName>
</protein>
<feature type="repeat" description="TPR" evidence="1">
    <location>
        <begin position="117"/>
        <end position="150"/>
    </location>
</feature>
<dbReference type="InterPro" id="IPR019734">
    <property type="entry name" value="TPR_rpt"/>
</dbReference>
<evidence type="ECO:0000313" key="4">
    <source>
        <dbReference type="EMBL" id="KDA54132.1"/>
    </source>
</evidence>
<dbReference type="EMBL" id="DSMR01000416">
    <property type="protein sequence ID" value="HET47648.1"/>
    <property type="molecule type" value="Genomic_DNA"/>
</dbReference>
<dbReference type="Pfam" id="PF13432">
    <property type="entry name" value="TPR_16"/>
    <property type="match status" value="1"/>
</dbReference>
<evidence type="ECO:0000313" key="3">
    <source>
        <dbReference type="EMBL" id="HET47648.1"/>
    </source>
</evidence>
<dbReference type="PROSITE" id="PS50005">
    <property type="entry name" value="TPR"/>
    <property type="match status" value="1"/>
</dbReference>
<dbReference type="PANTHER" id="PTHR44998">
    <property type="match status" value="1"/>
</dbReference>
<name>A0A062XNH2_9BACT</name>
<feature type="region of interest" description="Disordered" evidence="2">
    <location>
        <begin position="198"/>
        <end position="277"/>
    </location>
</feature>
<organism evidence="4 5">
    <name type="scientific">Thermoanaerobaculum aquaticum</name>
    <dbReference type="NCBI Taxonomy" id="1312852"/>
    <lineage>
        <taxon>Bacteria</taxon>
        <taxon>Pseudomonadati</taxon>
        <taxon>Acidobacteriota</taxon>
        <taxon>Thermoanaerobaculia</taxon>
        <taxon>Thermoanaerobaculales</taxon>
        <taxon>Thermoanaerobaculaceae</taxon>
        <taxon>Thermoanaerobaculum</taxon>
    </lineage>
</organism>
<feature type="compositionally biased region" description="Pro residues" evidence="2">
    <location>
        <begin position="201"/>
        <end position="218"/>
    </location>
</feature>
<evidence type="ECO:0000313" key="5">
    <source>
        <dbReference type="Proteomes" id="UP000027284"/>
    </source>
</evidence>
<dbReference type="RefSeq" id="WP_053334908.1">
    <property type="nucleotide sequence ID" value="NZ_JMFG01000011.1"/>
</dbReference>
<keyword evidence="5" id="KW-1185">Reference proteome</keyword>
<reference evidence="3" key="2">
    <citation type="journal article" date="2020" name="mSystems">
        <title>Genome- and Community-Level Interaction Insights into Carbon Utilization and Element Cycling Functions of Hydrothermarchaeota in Hydrothermal Sediment.</title>
        <authorList>
            <person name="Zhou Z."/>
            <person name="Liu Y."/>
            <person name="Xu W."/>
            <person name="Pan J."/>
            <person name="Luo Z.H."/>
            <person name="Li M."/>
        </authorList>
    </citation>
    <scope>NUCLEOTIDE SEQUENCE [LARGE SCALE GENOMIC DNA]</scope>
    <source>
        <strain evidence="3">SpSt-299</strain>
    </source>
</reference>
<dbReference type="Pfam" id="PF13181">
    <property type="entry name" value="TPR_8"/>
    <property type="match status" value="1"/>
</dbReference>
<dbReference type="OrthoDB" id="476745at2"/>
<dbReference type="Gene3D" id="1.25.40.10">
    <property type="entry name" value="Tetratricopeptide repeat domain"/>
    <property type="match status" value="1"/>
</dbReference>
<dbReference type="InterPro" id="IPR011990">
    <property type="entry name" value="TPR-like_helical_dom_sf"/>
</dbReference>
<dbReference type="Proteomes" id="UP000027284">
    <property type="component" value="Unassembled WGS sequence"/>
</dbReference>
<dbReference type="EMBL" id="JMFG01000011">
    <property type="protein sequence ID" value="KDA54132.1"/>
    <property type="molecule type" value="Genomic_DNA"/>
</dbReference>
<keyword evidence="1" id="KW-0802">TPR repeat</keyword>
<dbReference type="PANTHER" id="PTHR44998:SF1">
    <property type="entry name" value="UDP-N-ACETYLGLUCOSAMINE--PEPTIDE N-ACETYLGLUCOSAMINYLTRANSFERASE 110 KDA SUBUNIT"/>
    <property type="match status" value="1"/>
</dbReference>
<dbReference type="AlphaFoldDB" id="A0A062XNH2"/>
<reference evidence="4 5" key="1">
    <citation type="submission" date="2014-04" db="EMBL/GenBank/DDBJ databases">
        <title>The Genome Sequence of Thermoanaerobaculum aquaticum MP-01, The First Cultivated Group 23 Acidobacterium.</title>
        <authorList>
            <person name="Stamps B.W."/>
            <person name="Losey N.A."/>
            <person name="Lawson P.A."/>
            <person name="Stevenson B.S."/>
        </authorList>
    </citation>
    <scope>NUCLEOTIDE SEQUENCE [LARGE SCALE GENOMIC DNA]</scope>
    <source>
        <strain evidence="4 5">MP-01</strain>
    </source>
</reference>
<dbReference type="STRING" id="1312852.EG19_00780"/>
<proteinExistence type="predicted"/>
<dbReference type="SUPFAM" id="SSF48452">
    <property type="entry name" value="TPR-like"/>
    <property type="match status" value="1"/>
</dbReference>
<evidence type="ECO:0000256" key="2">
    <source>
        <dbReference type="SAM" id="MobiDB-lite"/>
    </source>
</evidence>